<organism evidence="19 20">
    <name type="scientific">Hibiscus syriacus</name>
    <name type="common">Rose of Sharon</name>
    <dbReference type="NCBI Taxonomy" id="106335"/>
    <lineage>
        <taxon>Eukaryota</taxon>
        <taxon>Viridiplantae</taxon>
        <taxon>Streptophyta</taxon>
        <taxon>Embryophyta</taxon>
        <taxon>Tracheophyta</taxon>
        <taxon>Spermatophyta</taxon>
        <taxon>Magnoliopsida</taxon>
        <taxon>eudicotyledons</taxon>
        <taxon>Gunneridae</taxon>
        <taxon>Pentapetalae</taxon>
        <taxon>rosids</taxon>
        <taxon>malvids</taxon>
        <taxon>Malvales</taxon>
        <taxon>Malvaceae</taxon>
        <taxon>Malvoideae</taxon>
        <taxon>Hibiscus</taxon>
    </lineage>
</organism>
<evidence type="ECO:0000256" key="2">
    <source>
        <dbReference type="ARBA" id="ARBA00004609"/>
    </source>
</evidence>
<feature type="domain" description="C2H2-type" evidence="18">
    <location>
        <begin position="538"/>
        <end position="560"/>
    </location>
</feature>
<dbReference type="GO" id="GO:0005975">
    <property type="term" value="P:carbohydrate metabolic process"/>
    <property type="evidence" value="ECO:0007669"/>
    <property type="project" value="InterPro"/>
</dbReference>
<evidence type="ECO:0000256" key="1">
    <source>
        <dbReference type="ARBA" id="ARBA00000382"/>
    </source>
</evidence>
<dbReference type="GO" id="GO:0042973">
    <property type="term" value="F:glucan endo-1,3-beta-D-glucosidase activity"/>
    <property type="evidence" value="ECO:0007669"/>
    <property type="project" value="UniProtKB-EC"/>
</dbReference>
<protein>
    <recommendedName>
        <fullName evidence="4">glucan endo-1,3-beta-D-glucosidase</fullName>
        <ecNumber evidence="4">3.2.1.39</ecNumber>
    </recommendedName>
</protein>
<evidence type="ECO:0000256" key="5">
    <source>
        <dbReference type="ARBA" id="ARBA00022475"/>
    </source>
</evidence>
<dbReference type="InterPro" id="IPR044788">
    <property type="entry name" value="X8_dom_prot"/>
</dbReference>
<feature type="domain" description="C2H2-type" evidence="18">
    <location>
        <begin position="611"/>
        <end position="638"/>
    </location>
</feature>
<dbReference type="FunFam" id="1.20.58.1040:FF:000001">
    <property type="entry name" value="Glucan endo-1,3-beta-glucosidase 4"/>
    <property type="match status" value="1"/>
</dbReference>
<sequence length="715" mass="77612">MGLMTFCLFFFCFLGLTGAGQETIEYLKLYETSAEVIHALSHDDLPLAVHVNGNILREVSSSVLKAESWLRLHVLAHFPATKITTILVGETFLCQINEEESLGFLLPSMKNIYHSLTRWGLEKDIKVSAAFSSKCLMQNSALFSDGLAKNVIKSLLGFFQNTNSTYSIIAPPNLSSSSLLLSSHLDFMKKFGSFELTKVNVVVNSQHVKTPISRKLSAFPARPTSSPETTARVVKKSHPPQYPTVSPPPFSFPVDSPPPFYFPIAPELPPPFVPASSPTGFHLPPCNPAYDDTAPAPQTAMMQQKLWCVAKPSVPSDTLQEAMDYACGEGGADCKELMPDGNCFYPDTIVAHASYAFNSYWQKTKRDGGTCNFGGTAMIINADPTQTGISAGSDSRWSTSSALASPWPTHCTVSRGLAACPPAHNSPVHGQVGHPSNFGVTQPTSAMANMQEKNVPSMALETLNSPTSAPPLLRRDDMVNRHCVEPWTKRKRTKRPRIENPPTEEEYLALCLLMLAQGTTATTRNNVSAAAKSSLNHYKCKVCNRAFPTYKALGGHKSSHRKLVVAADEHPTSTTAPVEDKFSASGSVIAKTSTTTNSPPPMVNNQGGKTRTCKICYKTFSSGQALGGHKRCHYDAGTDSSSNNNNSGSDGVKLSSQSQLDFDLNLPAAPEVTSIVDVHREDKFSNIDEELESPSADGKARRLPRLLNVIVKDQI</sequence>
<accession>A0A6A2Z286</accession>
<dbReference type="GO" id="GO:0005886">
    <property type="term" value="C:plasma membrane"/>
    <property type="evidence" value="ECO:0007669"/>
    <property type="project" value="UniProtKB-SubCell"/>
</dbReference>
<dbReference type="Gene3D" id="3.30.160.60">
    <property type="entry name" value="Classic Zinc Finger"/>
    <property type="match status" value="1"/>
</dbReference>
<evidence type="ECO:0000256" key="9">
    <source>
        <dbReference type="ARBA" id="ARBA00023136"/>
    </source>
</evidence>
<evidence type="ECO:0000256" key="15">
    <source>
        <dbReference type="RuleBase" id="RU004335"/>
    </source>
</evidence>
<keyword evidence="6" id="KW-0336">GPI-anchor</keyword>
<evidence type="ECO:0000256" key="7">
    <source>
        <dbReference type="ARBA" id="ARBA00022729"/>
    </source>
</evidence>
<keyword evidence="20" id="KW-1185">Reference proteome</keyword>
<evidence type="ECO:0000256" key="14">
    <source>
        <dbReference type="PROSITE-ProRule" id="PRU00042"/>
    </source>
</evidence>
<dbReference type="EC" id="3.2.1.39" evidence="4"/>
<dbReference type="InterPro" id="IPR036236">
    <property type="entry name" value="Znf_C2H2_sf"/>
</dbReference>
<feature type="signal peptide" evidence="17">
    <location>
        <begin position="1"/>
        <end position="19"/>
    </location>
</feature>
<dbReference type="Gene3D" id="3.20.20.80">
    <property type="entry name" value="Glycosidases"/>
    <property type="match status" value="1"/>
</dbReference>
<evidence type="ECO:0000313" key="19">
    <source>
        <dbReference type="EMBL" id="KAE8686044.1"/>
    </source>
</evidence>
<comment type="similarity">
    <text evidence="3 15">Belongs to the glycosyl hydrolase 17 family.</text>
</comment>
<keyword evidence="14" id="KW-0479">Metal-binding</keyword>
<comment type="subcellular location">
    <subcellularLocation>
        <location evidence="2">Cell membrane</location>
        <topology evidence="2">Lipid-anchor</topology>
        <topology evidence="2">GPI-anchor</topology>
    </subcellularLocation>
</comment>
<evidence type="ECO:0000256" key="12">
    <source>
        <dbReference type="ARBA" id="ARBA00023288"/>
    </source>
</evidence>
<dbReference type="InterPro" id="IPR012946">
    <property type="entry name" value="X8"/>
</dbReference>
<dbReference type="Gene3D" id="1.20.58.1040">
    <property type="match status" value="1"/>
</dbReference>
<comment type="caution">
    <text evidence="19">The sequence shown here is derived from an EMBL/GenBank/DDBJ whole genome shotgun (WGS) entry which is preliminary data.</text>
</comment>
<evidence type="ECO:0000256" key="16">
    <source>
        <dbReference type="SAM" id="MobiDB-lite"/>
    </source>
</evidence>
<dbReference type="GO" id="GO:0009506">
    <property type="term" value="C:plasmodesma"/>
    <property type="evidence" value="ECO:0007669"/>
    <property type="project" value="UniProtKB-ARBA"/>
</dbReference>
<evidence type="ECO:0000256" key="10">
    <source>
        <dbReference type="ARBA" id="ARBA00023157"/>
    </source>
</evidence>
<evidence type="ECO:0000256" key="4">
    <source>
        <dbReference type="ARBA" id="ARBA00012780"/>
    </source>
</evidence>
<keyword evidence="11" id="KW-0325">Glycoprotein</keyword>
<dbReference type="Proteomes" id="UP000436088">
    <property type="component" value="Unassembled WGS sequence"/>
</dbReference>
<dbReference type="EMBL" id="VEPZ02001227">
    <property type="protein sequence ID" value="KAE8686044.1"/>
    <property type="molecule type" value="Genomic_DNA"/>
</dbReference>
<evidence type="ECO:0000256" key="3">
    <source>
        <dbReference type="ARBA" id="ARBA00008773"/>
    </source>
</evidence>
<dbReference type="PROSITE" id="PS50157">
    <property type="entry name" value="ZINC_FINGER_C2H2_2"/>
    <property type="match status" value="2"/>
</dbReference>
<keyword evidence="5" id="KW-1003">Cell membrane</keyword>
<dbReference type="SUPFAM" id="SSF57667">
    <property type="entry name" value="beta-beta-alpha zinc fingers"/>
    <property type="match status" value="1"/>
</dbReference>
<dbReference type="Pfam" id="PF00332">
    <property type="entry name" value="Glyco_hydro_17"/>
    <property type="match status" value="1"/>
</dbReference>
<dbReference type="SMART" id="SM00768">
    <property type="entry name" value="X8"/>
    <property type="match status" value="1"/>
</dbReference>
<evidence type="ECO:0000256" key="11">
    <source>
        <dbReference type="ARBA" id="ARBA00023180"/>
    </source>
</evidence>
<reference evidence="19" key="1">
    <citation type="submission" date="2019-09" db="EMBL/GenBank/DDBJ databases">
        <title>Draft genome information of white flower Hibiscus syriacus.</title>
        <authorList>
            <person name="Kim Y.-M."/>
        </authorList>
    </citation>
    <scope>NUCLEOTIDE SEQUENCE [LARGE SCALE GENOMIC DNA]</scope>
    <source>
        <strain evidence="19">YM2019G1</strain>
    </source>
</reference>
<dbReference type="GO" id="GO:0008270">
    <property type="term" value="F:zinc ion binding"/>
    <property type="evidence" value="ECO:0007669"/>
    <property type="project" value="UniProtKB-KW"/>
</dbReference>
<keyword evidence="12" id="KW-0449">Lipoprotein</keyword>
<dbReference type="PANTHER" id="PTHR31044:SF140">
    <property type="entry name" value="EXPRESSED PROTEIN"/>
    <property type="match status" value="1"/>
</dbReference>
<keyword evidence="10" id="KW-1015">Disulfide bond</keyword>
<proteinExistence type="inferred from homology"/>
<feature type="region of interest" description="Disordered" evidence="16">
    <location>
        <begin position="216"/>
        <end position="241"/>
    </location>
</feature>
<evidence type="ECO:0000313" key="20">
    <source>
        <dbReference type="Proteomes" id="UP000436088"/>
    </source>
</evidence>
<keyword evidence="7 17" id="KW-0732">Signal</keyword>
<keyword evidence="9" id="KW-0472">Membrane</keyword>
<dbReference type="PANTHER" id="PTHR31044">
    <property type="entry name" value="BETA-1,3 GLUCANASE"/>
    <property type="match status" value="1"/>
</dbReference>
<evidence type="ECO:0000256" key="17">
    <source>
        <dbReference type="SAM" id="SignalP"/>
    </source>
</evidence>
<dbReference type="InterPro" id="IPR000490">
    <property type="entry name" value="Glyco_hydro_17"/>
</dbReference>
<dbReference type="PROSITE" id="PS00028">
    <property type="entry name" value="ZINC_FINGER_C2H2_1"/>
    <property type="match status" value="2"/>
</dbReference>
<evidence type="ECO:0000259" key="18">
    <source>
        <dbReference type="PROSITE" id="PS50157"/>
    </source>
</evidence>
<comment type="catalytic activity">
    <reaction evidence="1">
        <text>Hydrolysis of (1-&gt;3)-beta-D-glucosidic linkages in (1-&gt;3)-beta-D-glucans.</text>
        <dbReference type="EC" id="3.2.1.39"/>
    </reaction>
</comment>
<feature type="chain" id="PRO_5025345234" description="glucan endo-1,3-beta-D-glucosidase" evidence="17">
    <location>
        <begin position="20"/>
        <end position="715"/>
    </location>
</feature>
<evidence type="ECO:0000256" key="8">
    <source>
        <dbReference type="ARBA" id="ARBA00022801"/>
    </source>
</evidence>
<keyword evidence="8" id="KW-0378">Hydrolase</keyword>
<dbReference type="Pfam" id="PF07983">
    <property type="entry name" value="X8"/>
    <property type="match status" value="1"/>
</dbReference>
<evidence type="ECO:0000256" key="6">
    <source>
        <dbReference type="ARBA" id="ARBA00022622"/>
    </source>
</evidence>
<keyword evidence="13" id="KW-0326">Glycosidase</keyword>
<dbReference type="AlphaFoldDB" id="A0A6A2Z286"/>
<dbReference type="SMART" id="SM00355">
    <property type="entry name" value="ZnF_C2H2"/>
    <property type="match status" value="2"/>
</dbReference>
<gene>
    <name evidence="19" type="ORF">F3Y22_tig00111088pilonHSYRG00410</name>
</gene>
<dbReference type="InterPro" id="IPR013087">
    <property type="entry name" value="Znf_C2H2_type"/>
</dbReference>
<dbReference type="Pfam" id="PF13912">
    <property type="entry name" value="zf-C2H2_6"/>
    <property type="match status" value="2"/>
</dbReference>
<evidence type="ECO:0000256" key="13">
    <source>
        <dbReference type="ARBA" id="ARBA00023295"/>
    </source>
</evidence>
<dbReference type="GO" id="GO:0098552">
    <property type="term" value="C:side of membrane"/>
    <property type="evidence" value="ECO:0007669"/>
    <property type="project" value="UniProtKB-KW"/>
</dbReference>
<name>A0A6A2Z286_HIBSY</name>
<keyword evidence="14" id="KW-0863">Zinc-finger</keyword>
<keyword evidence="14" id="KW-0862">Zinc</keyword>